<dbReference type="Gramene" id="TraesROB_scaffold_001486_01G000200.1">
    <property type="protein sequence ID" value="TraesROB_scaffold_001486_01G000200.1"/>
    <property type="gene ID" value="TraesROB_scaffold_001486_01G000200"/>
</dbReference>
<dbReference type="InterPro" id="IPR045135">
    <property type="entry name" value="Rpn7_N"/>
</dbReference>
<dbReference type="Gramene" id="TraesCS7B03G0711300.1">
    <property type="protein sequence ID" value="TraesCS7B03G0711300.1.CDS"/>
    <property type="gene ID" value="TraesCS7B03G0711300"/>
</dbReference>
<dbReference type="Pfam" id="PF10602">
    <property type="entry name" value="RPN7"/>
    <property type="match status" value="1"/>
</dbReference>
<dbReference type="OrthoDB" id="422427at2759"/>
<dbReference type="GO" id="GO:0008180">
    <property type="term" value="C:COP9 signalosome"/>
    <property type="evidence" value="ECO:0000318"/>
    <property type="project" value="GO_Central"/>
</dbReference>
<dbReference type="Gramene" id="TraesWEE_scaffold_048841_01G000200.1">
    <property type="protein sequence ID" value="TraesWEE_scaffold_048841_01G000200.1"/>
    <property type="gene ID" value="TraesWEE_scaffold_048841_01G000200"/>
</dbReference>
<sequence>MGGPNMSSPSARHISAHTSKPSRCSLPFSLLGFSSPIQPAHALLPRRPLSPLYRALPRTLARIPNTMDAWSGVSADAAAAGANGLGGGWRADVEAAAATSGLGGWGEASAELLDVEAYVAPYSGRTRLARLMAISYKCGVEAIQFEALRVAHDEAKAGEDTMFYLYVVREIDGRLGQGYLLDQAWVDSVNRRAEQRKETLLSQLQIYQSNQIKESIRMGYNQIGDFYFAHGHLSEAFKSYIATEEHCSTSEHAIQMCMNAIHVNLELCDFARVLNYASKAKGSQDPLSPITTAKLQAVEGLGYLGQQQYKLAALQFIETGPELGSNYSEVIAPQDVATYGALCALALFNYTEIKTKVVENVQFGSFLDLVPEVKDLVNAFYYSQRNTCMEVLERLKQRLMMDLHLGHHMDFLCLLISQKLEFMPSTVCDFSTLYDLLMKTPSPINEEQPRVNANGPQLNSASNLILPENFNDETLLAESSHYKFLKSKDLFDSLGRRKHNWVSTCQARALLQNAILFVVDDFDSEARDARRTDGQVLMVSDARFSMLKVVFGSYTTTTKPLKEKLKSKEDAEIVRFEMRGDIWARRRMCLRDNPDFHLLQWRKTSGLKRAQVRQQEEASSQDSNSNRLLEQVQLTVKNLVEELKINTRAVTESSQAIAKSCQDVVEACKLTVASTSTGAGVVN</sequence>
<dbReference type="Gramene" id="TraesRN7B0100715900.1">
    <property type="protein sequence ID" value="TraesRN7B0100715900.1"/>
    <property type="gene ID" value="TraesRN7B0100715900"/>
</dbReference>
<keyword evidence="5" id="KW-0539">Nucleus</keyword>
<reference evidence="7" key="2">
    <citation type="submission" date="2018-10" db="UniProtKB">
        <authorList>
            <consortium name="EnsemblPlants"/>
        </authorList>
    </citation>
    <scope>IDENTIFICATION</scope>
</reference>
<keyword evidence="3" id="KW-0963">Cytoplasm</keyword>
<dbReference type="Proteomes" id="UP000019116">
    <property type="component" value="Chromosome 7B"/>
</dbReference>
<keyword evidence="8" id="KW-1185">Reference proteome</keyword>
<name>A0A3B6SNS0_WHEAT</name>
<dbReference type="InterPro" id="IPR019585">
    <property type="entry name" value="Rpn7/CSN1"/>
</dbReference>
<dbReference type="SMR" id="A0A3B6SNS0"/>
<evidence type="ECO:0000313" key="8">
    <source>
        <dbReference type="Proteomes" id="UP000019116"/>
    </source>
</evidence>
<dbReference type="GO" id="GO:0005737">
    <property type="term" value="C:cytoplasm"/>
    <property type="evidence" value="ECO:0007669"/>
    <property type="project" value="UniProtKB-SubCell"/>
</dbReference>
<dbReference type="STRING" id="4565.A0A3B6SNS0"/>
<reference evidence="7" key="1">
    <citation type="submission" date="2018-08" db="EMBL/GenBank/DDBJ databases">
        <authorList>
            <person name="Rossello M."/>
        </authorList>
    </citation>
    <scope>NUCLEOTIDE SEQUENCE [LARGE SCALE GENOMIC DNA]</scope>
    <source>
        <strain evidence="7">cv. Chinese Spring</strain>
    </source>
</reference>
<dbReference type="PANTHER" id="PTHR14145:SF2">
    <property type="entry name" value="COP9 SIGNALOSOME COMPLEX SUBUNIT 1"/>
    <property type="match status" value="1"/>
</dbReference>
<dbReference type="Gene3D" id="1.25.40.570">
    <property type="match status" value="1"/>
</dbReference>
<dbReference type="Gramene" id="TraesCAD_scaffold_007052_01G000200.1">
    <property type="protein sequence ID" value="TraesCAD_scaffold_007052_01G000200.1"/>
    <property type="gene ID" value="TraesCAD_scaffold_007052_01G000200"/>
</dbReference>
<evidence type="ECO:0000256" key="1">
    <source>
        <dbReference type="ARBA" id="ARBA00004123"/>
    </source>
</evidence>
<accession>A0A3B6SNS0</accession>
<organism evidence="7">
    <name type="scientific">Triticum aestivum</name>
    <name type="common">Wheat</name>
    <dbReference type="NCBI Taxonomy" id="4565"/>
    <lineage>
        <taxon>Eukaryota</taxon>
        <taxon>Viridiplantae</taxon>
        <taxon>Streptophyta</taxon>
        <taxon>Embryophyta</taxon>
        <taxon>Tracheophyta</taxon>
        <taxon>Spermatophyta</taxon>
        <taxon>Magnoliopsida</taxon>
        <taxon>Liliopsida</taxon>
        <taxon>Poales</taxon>
        <taxon>Poaceae</taxon>
        <taxon>BOP clade</taxon>
        <taxon>Pooideae</taxon>
        <taxon>Triticodae</taxon>
        <taxon>Triticeae</taxon>
        <taxon>Triticinae</taxon>
        <taxon>Triticum</taxon>
    </lineage>
</organism>
<evidence type="ECO:0000313" key="7">
    <source>
        <dbReference type="EnsemblPlants" id="TraesCS7B02G257700.1"/>
    </source>
</evidence>
<protein>
    <recommendedName>
        <fullName evidence="6">26S proteasome regulatory subunit Rpn7 N-terminal domain-containing protein</fullName>
    </recommendedName>
</protein>
<feature type="domain" description="26S proteasome regulatory subunit Rpn7 N-terminal" evidence="6">
    <location>
        <begin position="182"/>
        <end position="356"/>
    </location>
</feature>
<comment type="subcellular location">
    <subcellularLocation>
        <location evidence="2">Cytoplasm</location>
    </subcellularLocation>
    <subcellularLocation>
        <location evidence="1">Nucleus</location>
    </subcellularLocation>
</comment>
<evidence type="ECO:0000256" key="2">
    <source>
        <dbReference type="ARBA" id="ARBA00004496"/>
    </source>
</evidence>
<evidence type="ECO:0000256" key="3">
    <source>
        <dbReference type="ARBA" id="ARBA00022490"/>
    </source>
</evidence>
<dbReference type="AlphaFoldDB" id="A0A3B6SNS0"/>
<evidence type="ECO:0000259" key="6">
    <source>
        <dbReference type="Pfam" id="PF10602"/>
    </source>
</evidence>
<keyword evidence="4" id="KW-0736">Signalosome</keyword>
<dbReference type="EnsemblPlants" id="TraesCS7B02G257700.1">
    <property type="protein sequence ID" value="TraesCS7B02G257700.1"/>
    <property type="gene ID" value="TraesCS7B02G257700"/>
</dbReference>
<proteinExistence type="predicted"/>
<evidence type="ECO:0000256" key="5">
    <source>
        <dbReference type="ARBA" id="ARBA00023242"/>
    </source>
</evidence>
<dbReference type="PANTHER" id="PTHR14145">
    <property type="entry name" value="26S PROTESOME SUBUNIT 6"/>
    <property type="match status" value="1"/>
</dbReference>
<dbReference type="Gramene" id="TraesCLE_scaffold_014256_01G000200.1">
    <property type="protein sequence ID" value="TraesCLE_scaffold_014256_01G000200.1"/>
    <property type="gene ID" value="TraesCLE_scaffold_014256_01G000200"/>
</dbReference>
<evidence type="ECO:0000256" key="4">
    <source>
        <dbReference type="ARBA" id="ARBA00022790"/>
    </source>
</evidence>
<dbReference type="Gramene" id="TraesCS7B02G257700.1">
    <property type="protein sequence ID" value="TraesCS7B02G257700.1"/>
    <property type="gene ID" value="TraesCS7B02G257700"/>
</dbReference>